<dbReference type="PANTHER" id="PTHR13887:SF41">
    <property type="entry name" value="THIOREDOXIN SUPERFAMILY PROTEIN"/>
    <property type="match status" value="1"/>
</dbReference>
<keyword evidence="3" id="KW-1185">Reference proteome</keyword>
<proteinExistence type="predicted"/>
<dbReference type="RefSeq" id="WP_089298319.1">
    <property type="nucleotide sequence ID" value="NZ_BOMU01000106.1"/>
</dbReference>
<reference evidence="2 3" key="1">
    <citation type="submission" date="2017-06" db="EMBL/GenBank/DDBJ databases">
        <authorList>
            <person name="Kim H.J."/>
            <person name="Triplett B.A."/>
        </authorList>
    </citation>
    <scope>NUCLEOTIDE SEQUENCE [LARGE SCALE GENOMIC DNA]</scope>
    <source>
        <strain evidence="2 3">DSM 43151</strain>
    </source>
</reference>
<protein>
    <submittedName>
        <fullName evidence="2">Predicted dithiol-disulfide isomerase, DsbA family</fullName>
    </submittedName>
</protein>
<dbReference type="InterPro" id="IPR001853">
    <property type="entry name" value="DSBA-like_thioredoxin_dom"/>
</dbReference>
<dbReference type="GO" id="GO:0016491">
    <property type="term" value="F:oxidoreductase activity"/>
    <property type="evidence" value="ECO:0007669"/>
    <property type="project" value="InterPro"/>
</dbReference>
<feature type="domain" description="DSBA-like thioredoxin" evidence="1">
    <location>
        <begin position="14"/>
        <end position="216"/>
    </location>
</feature>
<evidence type="ECO:0000259" key="1">
    <source>
        <dbReference type="Pfam" id="PF01323"/>
    </source>
</evidence>
<dbReference type="PANTHER" id="PTHR13887">
    <property type="entry name" value="GLUTATHIONE S-TRANSFERASE KAPPA"/>
    <property type="match status" value="1"/>
</dbReference>
<dbReference type="Proteomes" id="UP000198415">
    <property type="component" value="Unassembled WGS sequence"/>
</dbReference>
<dbReference type="GO" id="GO:0016853">
    <property type="term" value="F:isomerase activity"/>
    <property type="evidence" value="ECO:0007669"/>
    <property type="project" value="UniProtKB-KW"/>
</dbReference>
<evidence type="ECO:0000313" key="3">
    <source>
        <dbReference type="Proteomes" id="UP000198415"/>
    </source>
</evidence>
<sequence length="228" mass="24535">MTASAFGPAAEPITIDVWSDVVCPFCYLGDKILQQAIEQFPHGGAVQVRYHSFQLNPGFPAGEAIPADEYLAKSLRMPAAQIAASHAQLASRGAEAGVEFRFDGSFMVNTLDAHRMIHFAKAAGREHDMVDRLFRAEFTDGLNVADHGVLADLAAELGLSRDGAAEALATGAFEDDIRTDLAQARELGISGVPFFVFDGKRAVSGAQPIEMFRKALDLSWQDRAAQPA</sequence>
<dbReference type="CDD" id="cd03024">
    <property type="entry name" value="DsbA_FrnE"/>
    <property type="match status" value="1"/>
</dbReference>
<dbReference type="Pfam" id="PF01323">
    <property type="entry name" value="DSBA"/>
    <property type="match status" value="1"/>
</dbReference>
<dbReference type="InterPro" id="IPR036249">
    <property type="entry name" value="Thioredoxin-like_sf"/>
</dbReference>
<evidence type="ECO:0000313" key="2">
    <source>
        <dbReference type="EMBL" id="SNS86018.1"/>
    </source>
</evidence>
<name>A0A239HY45_9ACTN</name>
<organism evidence="2 3">
    <name type="scientific">Actinoplanes regularis</name>
    <dbReference type="NCBI Taxonomy" id="52697"/>
    <lineage>
        <taxon>Bacteria</taxon>
        <taxon>Bacillati</taxon>
        <taxon>Actinomycetota</taxon>
        <taxon>Actinomycetes</taxon>
        <taxon>Micromonosporales</taxon>
        <taxon>Micromonosporaceae</taxon>
        <taxon>Actinoplanes</taxon>
    </lineage>
</organism>
<dbReference type="SUPFAM" id="SSF52833">
    <property type="entry name" value="Thioredoxin-like"/>
    <property type="match status" value="1"/>
</dbReference>
<dbReference type="EMBL" id="FZNR01000026">
    <property type="protein sequence ID" value="SNS86018.1"/>
    <property type="molecule type" value="Genomic_DNA"/>
</dbReference>
<keyword evidence="2" id="KW-0413">Isomerase</keyword>
<dbReference type="OrthoDB" id="9799122at2"/>
<dbReference type="Gene3D" id="3.40.30.10">
    <property type="entry name" value="Glutaredoxin"/>
    <property type="match status" value="1"/>
</dbReference>
<dbReference type="AlphaFoldDB" id="A0A239HY45"/>
<gene>
    <name evidence="2" type="ORF">SAMN06264365_12680</name>
</gene>
<accession>A0A239HY45</accession>